<sequence>MSYCYTLKHCLISFVPETDEETGLCGRGKRTKIAKRFSFPPKSDSSPSLPLSKKTKIHDEKIVAKKSTKEKLDDKGRSMKTSDRVALELIKANKAQKRLNAKISPLSRRQADNFVYTNPGSQKVLITSVDVHKPEDYDEIMEHSDDCGPSKSTSIKENTNPRIQFSSSNRSSARPQNNLSQRSIEAKYQSKIELLNVEKASLITRNEELERKNERLEMENESFDCALKDAERELHELKNRKVPERDLQVDLIGNFQIFRENVREDLINLAEQLHTSIVEDLSGVKSTAVIDKLHQFDHLKISNGQVQITENISIDVETYMKAAQAPNMRKRANIAIRGIWKPCELMQFVLKRVGNDDTVTRHIITQEDILILHVTVTKMQEHKFLSTDTEGMDLTNLPNWLAYQAKMARLNARVADEEKDGTTTSIEPELRTTENENNDCESSESPDSNNERELSEHCDYSSDEGDISYAKDPLSDTNDMCHNDFQDI</sequence>
<organism evidence="3 4">
    <name type="scientific">Aphidius gifuensis</name>
    <name type="common">Parasitoid wasp</name>
    <dbReference type="NCBI Taxonomy" id="684658"/>
    <lineage>
        <taxon>Eukaryota</taxon>
        <taxon>Metazoa</taxon>
        <taxon>Ecdysozoa</taxon>
        <taxon>Arthropoda</taxon>
        <taxon>Hexapoda</taxon>
        <taxon>Insecta</taxon>
        <taxon>Pterygota</taxon>
        <taxon>Neoptera</taxon>
        <taxon>Endopterygota</taxon>
        <taxon>Hymenoptera</taxon>
        <taxon>Apocrita</taxon>
        <taxon>Ichneumonoidea</taxon>
        <taxon>Braconidae</taxon>
        <taxon>Aphidiinae</taxon>
        <taxon>Aphidius</taxon>
    </lineage>
</organism>
<evidence type="ECO:0000313" key="3">
    <source>
        <dbReference type="EMBL" id="KAF7987618.1"/>
    </source>
</evidence>
<proteinExistence type="predicted"/>
<name>A0A835CMZ9_APHGI</name>
<feature type="region of interest" description="Disordered" evidence="2">
    <location>
        <begin position="140"/>
        <end position="182"/>
    </location>
</feature>
<keyword evidence="1" id="KW-0175">Coiled coil</keyword>
<evidence type="ECO:0000313" key="4">
    <source>
        <dbReference type="Proteomes" id="UP000639338"/>
    </source>
</evidence>
<accession>A0A835CMZ9</accession>
<feature type="compositionally biased region" description="Polar residues" evidence="2">
    <location>
        <begin position="150"/>
        <end position="182"/>
    </location>
</feature>
<evidence type="ECO:0000256" key="2">
    <source>
        <dbReference type="SAM" id="MobiDB-lite"/>
    </source>
</evidence>
<evidence type="ECO:0000256" key="1">
    <source>
        <dbReference type="SAM" id="Coils"/>
    </source>
</evidence>
<gene>
    <name evidence="3" type="ORF">HCN44_003481</name>
</gene>
<feature type="compositionally biased region" description="Basic and acidic residues" evidence="2">
    <location>
        <begin position="449"/>
        <end position="460"/>
    </location>
</feature>
<feature type="coiled-coil region" evidence="1">
    <location>
        <begin position="192"/>
        <end position="240"/>
    </location>
</feature>
<comment type="caution">
    <text evidence="3">The sequence shown here is derived from an EMBL/GenBank/DDBJ whole genome shotgun (WGS) entry which is preliminary data.</text>
</comment>
<dbReference type="Proteomes" id="UP000639338">
    <property type="component" value="Unassembled WGS sequence"/>
</dbReference>
<reference evidence="3 4" key="1">
    <citation type="submission" date="2020-08" db="EMBL/GenBank/DDBJ databases">
        <title>Aphidius gifuensis genome sequencing and assembly.</title>
        <authorList>
            <person name="Du Z."/>
        </authorList>
    </citation>
    <scope>NUCLEOTIDE SEQUENCE [LARGE SCALE GENOMIC DNA]</scope>
    <source>
        <strain evidence="3">YNYX2018</strain>
        <tissue evidence="3">Adults</tissue>
    </source>
</reference>
<dbReference type="AlphaFoldDB" id="A0A835CMZ9"/>
<keyword evidence="4" id="KW-1185">Reference proteome</keyword>
<feature type="compositionally biased region" description="Low complexity" evidence="2">
    <location>
        <begin position="37"/>
        <end position="52"/>
    </location>
</feature>
<feature type="region of interest" description="Disordered" evidence="2">
    <location>
        <begin position="37"/>
        <end position="56"/>
    </location>
</feature>
<feature type="compositionally biased region" description="Basic and acidic residues" evidence="2">
    <location>
        <begin position="479"/>
        <end position="488"/>
    </location>
</feature>
<dbReference type="EMBL" id="JACMRX010000006">
    <property type="protein sequence ID" value="KAF7987618.1"/>
    <property type="molecule type" value="Genomic_DNA"/>
</dbReference>
<feature type="region of interest" description="Disordered" evidence="2">
    <location>
        <begin position="414"/>
        <end position="488"/>
    </location>
</feature>
<protein>
    <submittedName>
        <fullName evidence="3">Uncharacterized protein</fullName>
    </submittedName>
</protein>